<gene>
    <name evidence="1" type="ORF">SAMN05216388_102073</name>
</gene>
<name>A0A1H8SXL2_9EURY</name>
<accession>A0A1H8SXL2</accession>
<dbReference type="EMBL" id="FOCX01000020">
    <property type="protein sequence ID" value="SEO83357.1"/>
    <property type="molecule type" value="Genomic_DNA"/>
</dbReference>
<protein>
    <recommendedName>
        <fullName evidence="3">Lasso RiPP family leader peptide-containing protein</fullName>
    </recommendedName>
</protein>
<sequence>MTEKEGGGKYEKPHLTEYGSIESVTETWGDLKEGNGEDTDWCLQILGGGSF</sequence>
<reference evidence="2" key="1">
    <citation type="submission" date="2016-10" db="EMBL/GenBank/DDBJ databases">
        <authorList>
            <person name="Varghese N."/>
            <person name="Submissions S."/>
        </authorList>
    </citation>
    <scope>NUCLEOTIDE SEQUENCE [LARGE SCALE GENOMIC DNA]</scope>
    <source>
        <strain evidence="2">IBRC-M 10043</strain>
    </source>
</reference>
<dbReference type="RefSeq" id="WP_170845465.1">
    <property type="nucleotide sequence ID" value="NZ_FOCX01000020.1"/>
</dbReference>
<dbReference type="OrthoDB" id="198526at2157"/>
<evidence type="ECO:0000313" key="2">
    <source>
        <dbReference type="Proteomes" id="UP000198775"/>
    </source>
</evidence>
<dbReference type="Proteomes" id="UP000198775">
    <property type="component" value="Unassembled WGS sequence"/>
</dbReference>
<dbReference type="AlphaFoldDB" id="A0A1H8SXL2"/>
<proteinExistence type="predicted"/>
<evidence type="ECO:0000313" key="1">
    <source>
        <dbReference type="EMBL" id="SEO83357.1"/>
    </source>
</evidence>
<organism evidence="1 2">
    <name type="scientific">Halorientalis persicus</name>
    <dbReference type="NCBI Taxonomy" id="1367881"/>
    <lineage>
        <taxon>Archaea</taxon>
        <taxon>Methanobacteriati</taxon>
        <taxon>Methanobacteriota</taxon>
        <taxon>Stenosarchaea group</taxon>
        <taxon>Halobacteria</taxon>
        <taxon>Halobacteriales</taxon>
        <taxon>Haloarculaceae</taxon>
        <taxon>Halorientalis</taxon>
    </lineage>
</organism>
<keyword evidence="2" id="KW-1185">Reference proteome</keyword>
<evidence type="ECO:0008006" key="3">
    <source>
        <dbReference type="Google" id="ProtNLM"/>
    </source>
</evidence>